<protein>
    <recommendedName>
        <fullName evidence="4">MotA/TolQ/ExbB proton channel domain-containing protein</fullName>
    </recommendedName>
</protein>
<keyword evidence="1" id="KW-0472">Membrane</keyword>
<proteinExistence type="predicted"/>
<keyword evidence="1" id="KW-1133">Transmembrane helix</keyword>
<sequence>MVQPINTYDNPETRKAIYEATLARMVNQTSRLIDIIKFAAASIGSGVFAVGAGLIAGGFKDHPEFLAPAENIFGVLLLGFSCLFLAVSFYVLAGQFCDTYRELIAHPANSDEALHSEYKQ</sequence>
<dbReference type="EMBL" id="BSPC01000066">
    <property type="protein sequence ID" value="GLS22838.1"/>
    <property type="molecule type" value="Genomic_DNA"/>
</dbReference>
<keyword evidence="3" id="KW-1185">Reference proteome</keyword>
<reference evidence="3" key="1">
    <citation type="journal article" date="2019" name="Int. J. Syst. Evol. Microbiol.">
        <title>The Global Catalogue of Microorganisms (GCM) 10K type strain sequencing project: providing services to taxonomists for standard genome sequencing and annotation.</title>
        <authorList>
            <consortium name="The Broad Institute Genomics Platform"/>
            <consortium name="The Broad Institute Genome Sequencing Center for Infectious Disease"/>
            <person name="Wu L."/>
            <person name="Ma J."/>
        </authorList>
    </citation>
    <scope>NUCLEOTIDE SEQUENCE [LARGE SCALE GENOMIC DNA]</scope>
    <source>
        <strain evidence="3">NBRC 101365</strain>
    </source>
</reference>
<organism evidence="2 3">
    <name type="scientific">Labrys miyagiensis</name>
    <dbReference type="NCBI Taxonomy" id="346912"/>
    <lineage>
        <taxon>Bacteria</taxon>
        <taxon>Pseudomonadati</taxon>
        <taxon>Pseudomonadota</taxon>
        <taxon>Alphaproteobacteria</taxon>
        <taxon>Hyphomicrobiales</taxon>
        <taxon>Xanthobacteraceae</taxon>
        <taxon>Labrys</taxon>
    </lineage>
</organism>
<dbReference type="RefSeq" id="WP_284315792.1">
    <property type="nucleotide sequence ID" value="NZ_BSPC01000066.1"/>
</dbReference>
<evidence type="ECO:0000313" key="2">
    <source>
        <dbReference type="EMBL" id="GLS22838.1"/>
    </source>
</evidence>
<accession>A0ABQ6CSS7</accession>
<feature type="transmembrane region" description="Helical" evidence="1">
    <location>
        <begin position="71"/>
        <end position="93"/>
    </location>
</feature>
<keyword evidence="1" id="KW-0812">Transmembrane</keyword>
<gene>
    <name evidence="2" type="ORF">GCM10007874_58580</name>
</gene>
<name>A0ABQ6CSS7_9HYPH</name>
<evidence type="ECO:0000313" key="3">
    <source>
        <dbReference type="Proteomes" id="UP001156882"/>
    </source>
</evidence>
<evidence type="ECO:0008006" key="4">
    <source>
        <dbReference type="Google" id="ProtNLM"/>
    </source>
</evidence>
<feature type="transmembrane region" description="Helical" evidence="1">
    <location>
        <begin position="35"/>
        <end position="59"/>
    </location>
</feature>
<comment type="caution">
    <text evidence="2">The sequence shown here is derived from an EMBL/GenBank/DDBJ whole genome shotgun (WGS) entry which is preliminary data.</text>
</comment>
<dbReference type="Proteomes" id="UP001156882">
    <property type="component" value="Unassembled WGS sequence"/>
</dbReference>
<evidence type="ECO:0000256" key="1">
    <source>
        <dbReference type="SAM" id="Phobius"/>
    </source>
</evidence>